<dbReference type="CDD" id="cd01129">
    <property type="entry name" value="PulE-GspE-like"/>
    <property type="match status" value="1"/>
</dbReference>
<dbReference type="GO" id="GO:0005886">
    <property type="term" value="C:plasma membrane"/>
    <property type="evidence" value="ECO:0007669"/>
    <property type="project" value="TreeGrafter"/>
</dbReference>
<evidence type="ECO:0000313" key="6">
    <source>
        <dbReference type="Proteomes" id="UP000275281"/>
    </source>
</evidence>
<dbReference type="InterPro" id="IPR001482">
    <property type="entry name" value="T2SS/T4SS_dom"/>
</dbReference>
<dbReference type="Gene3D" id="3.30.450.90">
    <property type="match status" value="1"/>
</dbReference>
<dbReference type="GO" id="GO:0005524">
    <property type="term" value="F:ATP binding"/>
    <property type="evidence" value="ECO:0007669"/>
    <property type="project" value="UniProtKB-KW"/>
</dbReference>
<sequence length="565" mass="61864">MTQPLGTLLVEAGALTETDLAKALNIQTEIGGKLGAILVRIGASSEEVVIKALSKQLSLGLLGDDVKIPDPQQVLETCRAHTIDVEWMLDQHAILWSEQGLEQQLFCAARDPLSDPLLSALEVLCPSLEVVPCFVLSQDYDALCRAVDKLKNTFASQNSENEHYLKELAEEAPTIELVNNLFAQAVDANASDIHFEPEENSFRVRFRSDGVLTTKLTLGKDKFDALVSRIKLISGMDIAERRLPQDGSISTRAGGVEIDIRVSALPGVHGESMVLRLLPKDKKRLSMHNLGMLPDQMAAMAKLVRQPHGIILVTGPTGSGKSTTLYTALDESNENNKKIITVENPVEFKLEGITQTQTNEDIGLTFAACLRTILRQDPDVIMIGEIRDLETAEIAMQAAITGHLVLSTLHTNDSLSAFSRLVDMGVEPFMAATPVIATQAQRLLRKLCSHCSQPTHTVPQDASIIADIAKTSGIDQSANWKTAVGCDHCQGTGYKGRVGIYELIEISDRMRALILAQRPVNEMYTLAKQQGYRNLYEDGMLKAYMGQTSVEEVFRVCRTSEASDL</sequence>
<dbReference type="Proteomes" id="UP000275281">
    <property type="component" value="Unassembled WGS sequence"/>
</dbReference>
<dbReference type="SUPFAM" id="SSF52540">
    <property type="entry name" value="P-loop containing nucleoside triphosphate hydrolases"/>
    <property type="match status" value="1"/>
</dbReference>
<comment type="similarity">
    <text evidence="1">Belongs to the GSP E family.</text>
</comment>
<comment type="caution">
    <text evidence="5">The sequence shown here is derived from an EMBL/GenBank/DDBJ whole genome shotgun (WGS) entry which is preliminary data.</text>
</comment>
<reference evidence="5 6" key="1">
    <citation type="submission" date="2018-11" db="EMBL/GenBank/DDBJ databases">
        <authorList>
            <person name="Ye M.-Q."/>
            <person name="Du Z.-J."/>
        </authorList>
    </citation>
    <scope>NUCLEOTIDE SEQUENCE [LARGE SCALE GENOMIC DNA]</scope>
    <source>
        <strain evidence="5 6">U0105</strain>
    </source>
</reference>
<dbReference type="AlphaFoldDB" id="A0A3N5ZDP7"/>
<gene>
    <name evidence="5" type="ORF">DRW07_02560</name>
</gene>
<dbReference type="Pfam" id="PF00437">
    <property type="entry name" value="T2SSE"/>
    <property type="match status" value="1"/>
</dbReference>
<dbReference type="InterPro" id="IPR037257">
    <property type="entry name" value="T2SS_E_N_sf"/>
</dbReference>
<dbReference type="Gene3D" id="1.10.40.70">
    <property type="match status" value="1"/>
</dbReference>
<evidence type="ECO:0000313" key="5">
    <source>
        <dbReference type="EMBL" id="RPJ68308.1"/>
    </source>
</evidence>
<organism evidence="5 6">
    <name type="scientific">Alteromonas sediminis</name>
    <dbReference type="NCBI Taxonomy" id="2259342"/>
    <lineage>
        <taxon>Bacteria</taxon>
        <taxon>Pseudomonadati</taxon>
        <taxon>Pseudomonadota</taxon>
        <taxon>Gammaproteobacteria</taxon>
        <taxon>Alteromonadales</taxon>
        <taxon>Alteromonadaceae</taxon>
        <taxon>Alteromonas/Salinimonas group</taxon>
        <taxon>Alteromonas</taxon>
    </lineage>
</organism>
<keyword evidence="2" id="KW-0547">Nucleotide-binding</keyword>
<proteinExistence type="inferred from homology"/>
<keyword evidence="3" id="KW-0067">ATP-binding</keyword>
<accession>A0A3N5ZDP7</accession>
<dbReference type="SMART" id="SM00382">
    <property type="entry name" value="AAA"/>
    <property type="match status" value="1"/>
</dbReference>
<dbReference type="EMBL" id="RPOK01000001">
    <property type="protein sequence ID" value="RPJ68308.1"/>
    <property type="molecule type" value="Genomic_DNA"/>
</dbReference>
<dbReference type="PANTHER" id="PTHR30258:SF2">
    <property type="entry name" value="COMG OPERON PROTEIN 1"/>
    <property type="match status" value="1"/>
</dbReference>
<dbReference type="PROSITE" id="PS00662">
    <property type="entry name" value="T2SP_E"/>
    <property type="match status" value="1"/>
</dbReference>
<keyword evidence="6" id="KW-1185">Reference proteome</keyword>
<evidence type="ECO:0000256" key="1">
    <source>
        <dbReference type="ARBA" id="ARBA00006611"/>
    </source>
</evidence>
<dbReference type="SUPFAM" id="SSF160246">
    <property type="entry name" value="EspE N-terminal domain-like"/>
    <property type="match status" value="1"/>
</dbReference>
<evidence type="ECO:0000259" key="4">
    <source>
        <dbReference type="PROSITE" id="PS00662"/>
    </source>
</evidence>
<evidence type="ECO:0000256" key="3">
    <source>
        <dbReference type="ARBA" id="ARBA00022840"/>
    </source>
</evidence>
<dbReference type="OrthoDB" id="9804785at2"/>
<protein>
    <submittedName>
        <fullName evidence="5">Type II/IV secretion system protein</fullName>
    </submittedName>
</protein>
<evidence type="ECO:0000256" key="2">
    <source>
        <dbReference type="ARBA" id="ARBA00022741"/>
    </source>
</evidence>
<dbReference type="GO" id="GO:0016887">
    <property type="term" value="F:ATP hydrolysis activity"/>
    <property type="evidence" value="ECO:0007669"/>
    <property type="project" value="TreeGrafter"/>
</dbReference>
<dbReference type="Gene3D" id="3.40.50.300">
    <property type="entry name" value="P-loop containing nucleotide triphosphate hydrolases"/>
    <property type="match status" value="1"/>
</dbReference>
<dbReference type="FunFam" id="3.40.50.300:FF:000398">
    <property type="entry name" value="Type IV pilus assembly ATPase PilB"/>
    <property type="match status" value="1"/>
</dbReference>
<name>A0A3N5ZDP7_9ALTE</name>
<dbReference type="InterPro" id="IPR003593">
    <property type="entry name" value="AAA+_ATPase"/>
</dbReference>
<dbReference type="PANTHER" id="PTHR30258">
    <property type="entry name" value="TYPE II SECRETION SYSTEM PROTEIN GSPE-RELATED"/>
    <property type="match status" value="1"/>
</dbReference>
<dbReference type="RefSeq" id="WP_124026309.1">
    <property type="nucleotide sequence ID" value="NZ_JBHRSN010000005.1"/>
</dbReference>
<feature type="domain" description="Bacterial type II secretion system protein E" evidence="4">
    <location>
        <begin position="374"/>
        <end position="388"/>
    </location>
</feature>
<dbReference type="InterPro" id="IPR027417">
    <property type="entry name" value="P-loop_NTPase"/>
</dbReference>